<reference evidence="3 4" key="1">
    <citation type="submission" date="2020-06" db="EMBL/GenBank/DDBJ databases">
        <authorList>
            <person name="Li R."/>
            <person name="Bekaert M."/>
        </authorList>
    </citation>
    <scope>NUCLEOTIDE SEQUENCE [LARGE SCALE GENOMIC DNA]</scope>
    <source>
        <strain evidence="4">wild</strain>
    </source>
</reference>
<gene>
    <name evidence="3" type="ORF">MCOR_56604</name>
</gene>
<dbReference type="InterPro" id="IPR001005">
    <property type="entry name" value="SANT/Myb"/>
</dbReference>
<evidence type="ECO:0000313" key="3">
    <source>
        <dbReference type="EMBL" id="CAC5424727.1"/>
    </source>
</evidence>
<feature type="domain" description="Myb-like" evidence="2">
    <location>
        <begin position="9"/>
        <end position="81"/>
    </location>
</feature>
<accession>A0A6J8EVY5</accession>
<dbReference type="PROSITE" id="PS50090">
    <property type="entry name" value="MYB_LIKE"/>
    <property type="match status" value="1"/>
</dbReference>
<dbReference type="InterPro" id="IPR028002">
    <property type="entry name" value="Myb_DNA-bind_5"/>
</dbReference>
<dbReference type="EMBL" id="CACVKT020010052">
    <property type="protein sequence ID" value="CAC5424727.1"/>
    <property type="molecule type" value="Genomic_DNA"/>
</dbReference>
<proteinExistence type="predicted"/>
<dbReference type="GO" id="GO:0005634">
    <property type="term" value="C:nucleus"/>
    <property type="evidence" value="ECO:0007669"/>
    <property type="project" value="TreeGrafter"/>
</dbReference>
<keyword evidence="1" id="KW-0175">Coiled coil</keyword>
<sequence>MAENHPQRLPRLRKPNFTIAEENLLHDEVEKNLQVIMEKHSNTVSNQQKNKIWLEISEKINALGVAHRTVKEIRDKWRNTTSKAKAKFTEFRYEMKKTGGGPAPSKPSAHLEKVINMFQDSASFKGIDGGLETGCEQDSMVPAATAFDGENIERVPEGNARIPIPLSPIIVFTYNNSPTCDSRPIDDAENITVNPPSACPTTIDMVYTATPVLSSTTHAAPSKTPSVTKAQVNAEAEGNTKKRKKMTQDEVFSMQYEVLREQYQLTQEKKRALKIKMEHEERKKVKTELQISLLQKLSVDITSHSSLSELALISSLD</sequence>
<dbReference type="AlphaFoldDB" id="A0A6J8EVY5"/>
<feature type="coiled-coil region" evidence="1">
    <location>
        <begin position="256"/>
        <end position="290"/>
    </location>
</feature>
<evidence type="ECO:0000313" key="4">
    <source>
        <dbReference type="Proteomes" id="UP000507470"/>
    </source>
</evidence>
<dbReference type="OrthoDB" id="6084504at2759"/>
<evidence type="ECO:0000256" key="1">
    <source>
        <dbReference type="SAM" id="Coils"/>
    </source>
</evidence>
<dbReference type="PANTHER" id="PTHR23098">
    <property type="entry name" value="AGAP001331-PA-RELATED"/>
    <property type="match status" value="1"/>
</dbReference>
<name>A0A6J8EVY5_MYTCO</name>
<dbReference type="PANTHER" id="PTHR23098:SF16">
    <property type="entry name" value="REGULATORY PROTEIN ZESTE"/>
    <property type="match status" value="1"/>
</dbReference>
<protein>
    <recommendedName>
        <fullName evidence="2">Myb-like domain-containing protein</fullName>
    </recommendedName>
</protein>
<evidence type="ECO:0000259" key="2">
    <source>
        <dbReference type="PROSITE" id="PS50090"/>
    </source>
</evidence>
<keyword evidence="4" id="KW-1185">Reference proteome</keyword>
<dbReference type="Gene3D" id="1.10.10.60">
    <property type="entry name" value="Homeodomain-like"/>
    <property type="match status" value="1"/>
</dbReference>
<dbReference type="Pfam" id="PF13873">
    <property type="entry name" value="Myb_DNA-bind_5"/>
    <property type="match status" value="1"/>
</dbReference>
<organism evidence="3 4">
    <name type="scientific">Mytilus coruscus</name>
    <name type="common">Sea mussel</name>
    <dbReference type="NCBI Taxonomy" id="42192"/>
    <lineage>
        <taxon>Eukaryota</taxon>
        <taxon>Metazoa</taxon>
        <taxon>Spiralia</taxon>
        <taxon>Lophotrochozoa</taxon>
        <taxon>Mollusca</taxon>
        <taxon>Bivalvia</taxon>
        <taxon>Autobranchia</taxon>
        <taxon>Pteriomorphia</taxon>
        <taxon>Mytilida</taxon>
        <taxon>Mytiloidea</taxon>
        <taxon>Mytilidae</taxon>
        <taxon>Mytilinae</taxon>
        <taxon>Mytilus</taxon>
    </lineage>
</organism>
<dbReference type="Proteomes" id="UP000507470">
    <property type="component" value="Unassembled WGS sequence"/>
</dbReference>